<evidence type="ECO:0000256" key="7">
    <source>
        <dbReference type="ARBA" id="ARBA00023015"/>
    </source>
</evidence>
<comment type="caution">
    <text evidence="13">The sequence shown here is derived from an EMBL/GenBank/DDBJ whole genome shotgun (WGS) entry which is preliminary data.</text>
</comment>
<keyword evidence="14" id="KW-1185">Reference proteome</keyword>
<comment type="similarity">
    <text evidence="2">Belongs to the krueppel C2H2-type zinc-finger protein family.</text>
</comment>
<evidence type="ECO:0000256" key="6">
    <source>
        <dbReference type="ARBA" id="ARBA00022833"/>
    </source>
</evidence>
<dbReference type="Gene3D" id="3.30.160.60">
    <property type="entry name" value="Classic Zinc Finger"/>
    <property type="match status" value="3"/>
</dbReference>
<feature type="domain" description="C2H2-type" evidence="12">
    <location>
        <begin position="65"/>
        <end position="87"/>
    </location>
</feature>
<evidence type="ECO:0000256" key="9">
    <source>
        <dbReference type="ARBA" id="ARBA00023242"/>
    </source>
</evidence>
<evidence type="ECO:0000256" key="3">
    <source>
        <dbReference type="ARBA" id="ARBA00022723"/>
    </source>
</evidence>
<dbReference type="GO" id="GO:0000978">
    <property type="term" value="F:RNA polymerase II cis-regulatory region sequence-specific DNA binding"/>
    <property type="evidence" value="ECO:0007669"/>
    <property type="project" value="TreeGrafter"/>
</dbReference>
<dbReference type="Proteomes" id="UP000269221">
    <property type="component" value="Unassembled WGS sequence"/>
</dbReference>
<dbReference type="GO" id="GO:0000981">
    <property type="term" value="F:DNA-binding transcription factor activity, RNA polymerase II-specific"/>
    <property type="evidence" value="ECO:0007669"/>
    <property type="project" value="TreeGrafter"/>
</dbReference>
<keyword evidence="5 10" id="KW-0863">Zinc-finger</keyword>
<evidence type="ECO:0000256" key="8">
    <source>
        <dbReference type="ARBA" id="ARBA00023163"/>
    </source>
</evidence>
<comment type="subcellular location">
    <subcellularLocation>
        <location evidence="1">Nucleus</location>
    </subcellularLocation>
</comment>
<dbReference type="Pfam" id="PF00096">
    <property type="entry name" value="zf-C2H2"/>
    <property type="match status" value="1"/>
</dbReference>
<dbReference type="PANTHER" id="PTHR23226">
    <property type="entry name" value="ZINC FINGER AND SCAN DOMAIN-CONTAINING"/>
    <property type="match status" value="1"/>
</dbReference>
<protein>
    <recommendedName>
        <fullName evidence="12">C2H2-type domain-containing protein</fullName>
    </recommendedName>
</protein>
<name>A0A3M0IJL4_HIRRU</name>
<keyword evidence="8" id="KW-0804">Transcription</keyword>
<evidence type="ECO:0000256" key="4">
    <source>
        <dbReference type="ARBA" id="ARBA00022737"/>
    </source>
</evidence>
<dbReference type="SMART" id="SM00355">
    <property type="entry name" value="ZnF_C2H2"/>
    <property type="match status" value="3"/>
</dbReference>
<evidence type="ECO:0000313" key="13">
    <source>
        <dbReference type="EMBL" id="RMB89267.1"/>
    </source>
</evidence>
<evidence type="ECO:0000256" key="5">
    <source>
        <dbReference type="ARBA" id="ARBA00022771"/>
    </source>
</evidence>
<dbReference type="EMBL" id="QRBI01000297">
    <property type="protein sequence ID" value="RMB89267.1"/>
    <property type="molecule type" value="Genomic_DNA"/>
</dbReference>
<dbReference type="InterPro" id="IPR013087">
    <property type="entry name" value="Znf_C2H2_type"/>
</dbReference>
<dbReference type="InterPro" id="IPR036236">
    <property type="entry name" value="Znf_C2H2_sf"/>
</dbReference>
<proteinExistence type="inferred from homology"/>
<sequence>MIHTGERPYECPECGKRFQTSSVLLVHQRIHTEERPFRCPECGKGFKQNSHLIRHRRIHTGERPYECPQCGKSFSDSSHLTKHQRRHRIWDSECYLGGFEEQFLWACPRDLATHEEGPKTGRLLAFGPPGQLAKREQPGTSNEEERRRVSIPAAGKGDVRVGV</sequence>
<evidence type="ECO:0000259" key="12">
    <source>
        <dbReference type="PROSITE" id="PS50157"/>
    </source>
</evidence>
<dbReference type="FunFam" id="3.30.160.60:FF:000135">
    <property type="entry name" value="Zinc finger protein 358"/>
    <property type="match status" value="1"/>
</dbReference>
<dbReference type="PROSITE" id="PS50157">
    <property type="entry name" value="ZINC_FINGER_C2H2_2"/>
    <property type="match status" value="3"/>
</dbReference>
<keyword evidence="3" id="KW-0479">Metal-binding</keyword>
<feature type="region of interest" description="Disordered" evidence="11">
    <location>
        <begin position="121"/>
        <end position="163"/>
    </location>
</feature>
<feature type="compositionally biased region" description="Basic and acidic residues" evidence="11">
    <location>
        <begin position="133"/>
        <end position="148"/>
    </location>
</feature>
<keyword evidence="4" id="KW-0677">Repeat</keyword>
<dbReference type="AlphaFoldDB" id="A0A3M0IJL4"/>
<dbReference type="OrthoDB" id="10027876at2759"/>
<organism evidence="13 14">
    <name type="scientific">Hirundo rustica rustica</name>
    <dbReference type="NCBI Taxonomy" id="333673"/>
    <lineage>
        <taxon>Eukaryota</taxon>
        <taxon>Metazoa</taxon>
        <taxon>Chordata</taxon>
        <taxon>Craniata</taxon>
        <taxon>Vertebrata</taxon>
        <taxon>Euteleostomi</taxon>
        <taxon>Archelosauria</taxon>
        <taxon>Archosauria</taxon>
        <taxon>Dinosauria</taxon>
        <taxon>Saurischia</taxon>
        <taxon>Theropoda</taxon>
        <taxon>Coelurosauria</taxon>
        <taxon>Aves</taxon>
        <taxon>Neognathae</taxon>
        <taxon>Neoaves</taxon>
        <taxon>Telluraves</taxon>
        <taxon>Australaves</taxon>
        <taxon>Passeriformes</taxon>
        <taxon>Sylvioidea</taxon>
        <taxon>Hirundinidae</taxon>
        <taxon>Hirundo</taxon>
    </lineage>
</organism>
<evidence type="ECO:0000256" key="11">
    <source>
        <dbReference type="SAM" id="MobiDB-lite"/>
    </source>
</evidence>
<evidence type="ECO:0000256" key="1">
    <source>
        <dbReference type="ARBA" id="ARBA00004123"/>
    </source>
</evidence>
<gene>
    <name evidence="13" type="ORF">DUI87_34354</name>
</gene>
<reference evidence="13 14" key="1">
    <citation type="submission" date="2018-07" db="EMBL/GenBank/DDBJ databases">
        <title>A high quality draft genome assembly of the barn swallow (H. rustica rustica).</title>
        <authorList>
            <person name="Formenti G."/>
            <person name="Chiara M."/>
            <person name="Poveda L."/>
            <person name="Francoijs K.-J."/>
            <person name="Bonisoli-Alquati A."/>
            <person name="Canova L."/>
            <person name="Gianfranceschi L."/>
            <person name="Horner D.S."/>
            <person name="Saino N."/>
        </authorList>
    </citation>
    <scope>NUCLEOTIDE SEQUENCE [LARGE SCALE GENOMIC DNA]</scope>
    <source>
        <strain evidence="13">Chelidonia</strain>
        <tissue evidence="13">Blood</tissue>
    </source>
</reference>
<evidence type="ECO:0000313" key="14">
    <source>
        <dbReference type="Proteomes" id="UP000269221"/>
    </source>
</evidence>
<evidence type="ECO:0000256" key="2">
    <source>
        <dbReference type="ARBA" id="ARBA00006991"/>
    </source>
</evidence>
<dbReference type="Pfam" id="PF13465">
    <property type="entry name" value="zf-H2C2_2"/>
    <property type="match status" value="1"/>
</dbReference>
<dbReference type="SUPFAM" id="SSF57667">
    <property type="entry name" value="beta-beta-alpha zinc fingers"/>
    <property type="match status" value="2"/>
</dbReference>
<dbReference type="PROSITE" id="PS00028">
    <property type="entry name" value="ZINC_FINGER_C2H2_1"/>
    <property type="match status" value="3"/>
</dbReference>
<dbReference type="FunFam" id="3.30.160.60:FF:000710">
    <property type="entry name" value="Zinc finger protein 768"/>
    <property type="match status" value="1"/>
</dbReference>
<keyword evidence="6" id="KW-0862">Zinc</keyword>
<dbReference type="STRING" id="333673.A0A3M0IJL4"/>
<dbReference type="GO" id="GO:0008270">
    <property type="term" value="F:zinc ion binding"/>
    <property type="evidence" value="ECO:0007669"/>
    <property type="project" value="UniProtKB-KW"/>
</dbReference>
<feature type="domain" description="C2H2-type" evidence="12">
    <location>
        <begin position="9"/>
        <end position="36"/>
    </location>
</feature>
<dbReference type="FunFam" id="3.30.160.60:FF:000200">
    <property type="entry name" value="zinc finger protein 510 isoform X2"/>
    <property type="match status" value="1"/>
</dbReference>
<accession>A0A3M0IJL4</accession>
<keyword evidence="7" id="KW-0805">Transcription regulation</keyword>
<dbReference type="PANTHER" id="PTHR23226:SF377">
    <property type="entry name" value="ZINC FINGER AND SCAN DOMAIN-CONTAINING PROTEIN 20"/>
    <property type="match status" value="1"/>
</dbReference>
<dbReference type="GO" id="GO:0005634">
    <property type="term" value="C:nucleus"/>
    <property type="evidence" value="ECO:0007669"/>
    <property type="project" value="UniProtKB-SubCell"/>
</dbReference>
<feature type="domain" description="C2H2-type" evidence="12">
    <location>
        <begin position="37"/>
        <end position="64"/>
    </location>
</feature>
<keyword evidence="9" id="KW-0539">Nucleus</keyword>
<evidence type="ECO:0000256" key="10">
    <source>
        <dbReference type="PROSITE-ProRule" id="PRU00042"/>
    </source>
</evidence>